<dbReference type="Proteomes" id="UP000028411">
    <property type="component" value="Unassembled WGS sequence"/>
</dbReference>
<dbReference type="PATRIC" id="fig|46429.4.peg.410"/>
<evidence type="ECO:0000313" key="9">
    <source>
        <dbReference type="Proteomes" id="UP000028411"/>
    </source>
</evidence>
<feature type="transmembrane region" description="Helical" evidence="6">
    <location>
        <begin position="265"/>
        <end position="286"/>
    </location>
</feature>
<name>A0A081RJ76_SPHCR</name>
<dbReference type="PANTHER" id="PTHR35007:SF1">
    <property type="entry name" value="PILUS ASSEMBLY PROTEIN"/>
    <property type="match status" value="1"/>
</dbReference>
<evidence type="ECO:0000256" key="6">
    <source>
        <dbReference type="SAM" id="Phobius"/>
    </source>
</evidence>
<organism evidence="8 9">
    <name type="scientific">Sphingobium chlorophenolicum</name>
    <dbReference type="NCBI Taxonomy" id="46429"/>
    <lineage>
        <taxon>Bacteria</taxon>
        <taxon>Pseudomonadati</taxon>
        <taxon>Pseudomonadota</taxon>
        <taxon>Alphaproteobacteria</taxon>
        <taxon>Sphingomonadales</taxon>
        <taxon>Sphingomonadaceae</taxon>
        <taxon>Sphingobium</taxon>
    </lineage>
</organism>
<dbReference type="RefSeq" id="WP_037446731.1">
    <property type="nucleotide sequence ID" value="NZ_JFHR01000002.1"/>
</dbReference>
<protein>
    <submittedName>
        <fullName evidence="8">Tight adherence protein B</fullName>
    </submittedName>
</protein>
<dbReference type="InterPro" id="IPR042094">
    <property type="entry name" value="T2SS_GspF_sf"/>
</dbReference>
<dbReference type="Pfam" id="PF00482">
    <property type="entry name" value="T2SSF"/>
    <property type="match status" value="1"/>
</dbReference>
<dbReference type="Gene3D" id="1.20.81.30">
    <property type="entry name" value="Type II secretion system (T2SS), domain F"/>
    <property type="match status" value="1"/>
</dbReference>
<feature type="domain" description="Type II secretion system protein GspF" evidence="7">
    <location>
        <begin position="157"/>
        <end position="280"/>
    </location>
</feature>
<accession>A0A081RJ76</accession>
<dbReference type="PANTHER" id="PTHR35007">
    <property type="entry name" value="INTEGRAL MEMBRANE PROTEIN-RELATED"/>
    <property type="match status" value="1"/>
</dbReference>
<gene>
    <name evidence="8" type="ORF">BV95_00412</name>
</gene>
<evidence type="ECO:0000256" key="4">
    <source>
        <dbReference type="ARBA" id="ARBA00022989"/>
    </source>
</evidence>
<dbReference type="OrthoDB" id="9803381at2"/>
<evidence type="ECO:0000256" key="3">
    <source>
        <dbReference type="ARBA" id="ARBA00022692"/>
    </source>
</evidence>
<proteinExistence type="predicted"/>
<evidence type="ECO:0000256" key="5">
    <source>
        <dbReference type="ARBA" id="ARBA00023136"/>
    </source>
</evidence>
<comment type="subcellular location">
    <subcellularLocation>
        <location evidence="1">Cell membrane</location>
        <topology evidence="1">Multi-pass membrane protein</topology>
    </subcellularLocation>
</comment>
<reference evidence="8 9" key="1">
    <citation type="submission" date="2014-02" db="EMBL/GenBank/DDBJ databases">
        <title>Whole genome sequence of Sphingobium chlorophenolicum NBRC 16172.</title>
        <authorList>
            <person name="Gan H.M."/>
            <person name="Gan H.Y."/>
            <person name="Chew T.H."/>
            <person name="Savka M.A."/>
        </authorList>
    </citation>
    <scope>NUCLEOTIDE SEQUENCE [LARGE SCALE GENOMIC DNA]</scope>
    <source>
        <strain evidence="8 9">NBRC 16172</strain>
    </source>
</reference>
<dbReference type="AlphaFoldDB" id="A0A081RJ76"/>
<feature type="transmembrane region" description="Helical" evidence="6">
    <location>
        <begin position="94"/>
        <end position="114"/>
    </location>
</feature>
<keyword evidence="3 6" id="KW-0812">Transmembrane</keyword>
<keyword evidence="5 6" id="KW-0472">Membrane</keyword>
<dbReference type="InterPro" id="IPR018076">
    <property type="entry name" value="T2SS_GspF_dom"/>
</dbReference>
<dbReference type="EMBL" id="JFHR01000002">
    <property type="protein sequence ID" value="KEQ55249.1"/>
    <property type="molecule type" value="Genomic_DNA"/>
</dbReference>
<feature type="transmembrane region" description="Helical" evidence="6">
    <location>
        <begin position="6"/>
        <end position="26"/>
    </location>
</feature>
<evidence type="ECO:0000256" key="1">
    <source>
        <dbReference type="ARBA" id="ARBA00004651"/>
    </source>
</evidence>
<feature type="transmembrane region" description="Helical" evidence="6">
    <location>
        <begin position="298"/>
        <end position="325"/>
    </location>
</feature>
<sequence>MNGNLILMAVLLTTMLGLIAMAFAGPSPDKARKRRMELIRGRHSDSADAILEARMRKAISNRPTGTESTMLVSLVPNPENLAKRIRMTGKKWTVSQYMTSCAVIFLVLCALLMLRGFAPLFAVMLGLAAGLGLPHMWVSRLINKRVQQFTAKFPDALELLTRGLRSGLPIAETLGVVSSEVPGPVGEEFKLITERIKIGKTMDQALQETADRLGTAEFQFFVISLAIQRETGGNLAETLSNLATVLRQRSQMKLKIRAMSSESKASAYIIGVLPFTVFGLICYINYDYMSPFFTPDPVGLFGLSTMQVVGIGGMIWMSIGAFIMAQMINFEI</sequence>
<keyword evidence="4 6" id="KW-1133">Transmembrane helix</keyword>
<evidence type="ECO:0000313" key="8">
    <source>
        <dbReference type="EMBL" id="KEQ55249.1"/>
    </source>
</evidence>
<evidence type="ECO:0000259" key="7">
    <source>
        <dbReference type="Pfam" id="PF00482"/>
    </source>
</evidence>
<feature type="transmembrane region" description="Helical" evidence="6">
    <location>
        <begin position="120"/>
        <end position="138"/>
    </location>
</feature>
<dbReference type="GO" id="GO:0005886">
    <property type="term" value="C:plasma membrane"/>
    <property type="evidence" value="ECO:0007669"/>
    <property type="project" value="UniProtKB-SubCell"/>
</dbReference>
<comment type="caution">
    <text evidence="8">The sequence shown here is derived from an EMBL/GenBank/DDBJ whole genome shotgun (WGS) entry which is preliminary data.</text>
</comment>
<dbReference type="eggNOG" id="COG4965">
    <property type="taxonomic scope" value="Bacteria"/>
</dbReference>
<evidence type="ECO:0000256" key="2">
    <source>
        <dbReference type="ARBA" id="ARBA00022475"/>
    </source>
</evidence>
<keyword evidence="2" id="KW-1003">Cell membrane</keyword>